<gene>
    <name evidence="2" type="ORF">BD626DRAFT_478714</name>
</gene>
<sequence>MPKAASTKISATSSKRTSRNPKGVVNDHLMKPKVMSRTFIGKHIVLLHCEGTWNADEIRLQYRDGTSLPRPNMIGFKLIDCCRRREQGWNGMGEPMVYTAELGKTEAYSLTYNGREVWSCEARPLGEEPRAMTLEEAQAQWEEQNGEGWKKLMHYMETVLLKPVKMEIHEDDVLLRKGDKLFMDVHNCGRSVPEGLFWSVDTENAHRLRESKRRTGRTMRM</sequence>
<evidence type="ECO:0000256" key="1">
    <source>
        <dbReference type="SAM" id="MobiDB-lite"/>
    </source>
</evidence>
<accession>A0A550CRH4</accession>
<dbReference type="EMBL" id="VDMD01000002">
    <property type="protein sequence ID" value="TRM67402.1"/>
    <property type="molecule type" value="Genomic_DNA"/>
</dbReference>
<dbReference type="Proteomes" id="UP000320762">
    <property type="component" value="Unassembled WGS sequence"/>
</dbReference>
<feature type="compositionally biased region" description="Low complexity" evidence="1">
    <location>
        <begin position="1"/>
        <end position="15"/>
    </location>
</feature>
<feature type="region of interest" description="Disordered" evidence="1">
    <location>
        <begin position="1"/>
        <end position="25"/>
    </location>
</feature>
<dbReference type="AlphaFoldDB" id="A0A550CRH4"/>
<reference evidence="2 3" key="1">
    <citation type="journal article" date="2019" name="New Phytol.">
        <title>Comparative genomics reveals unique wood-decay strategies and fruiting body development in the Schizophyllaceae.</title>
        <authorList>
            <person name="Almasi E."/>
            <person name="Sahu N."/>
            <person name="Krizsan K."/>
            <person name="Balint B."/>
            <person name="Kovacs G.M."/>
            <person name="Kiss B."/>
            <person name="Cseklye J."/>
            <person name="Drula E."/>
            <person name="Henrissat B."/>
            <person name="Nagy I."/>
            <person name="Chovatia M."/>
            <person name="Adam C."/>
            <person name="LaButti K."/>
            <person name="Lipzen A."/>
            <person name="Riley R."/>
            <person name="Grigoriev I.V."/>
            <person name="Nagy L.G."/>
        </authorList>
    </citation>
    <scope>NUCLEOTIDE SEQUENCE [LARGE SCALE GENOMIC DNA]</scope>
    <source>
        <strain evidence="2 3">NL-1724</strain>
    </source>
</reference>
<keyword evidence="3" id="KW-1185">Reference proteome</keyword>
<protein>
    <submittedName>
        <fullName evidence="2">Uncharacterized protein</fullName>
    </submittedName>
</protein>
<comment type="caution">
    <text evidence="2">The sequence shown here is derived from an EMBL/GenBank/DDBJ whole genome shotgun (WGS) entry which is preliminary data.</text>
</comment>
<proteinExistence type="predicted"/>
<organism evidence="2 3">
    <name type="scientific">Schizophyllum amplum</name>
    <dbReference type="NCBI Taxonomy" id="97359"/>
    <lineage>
        <taxon>Eukaryota</taxon>
        <taxon>Fungi</taxon>
        <taxon>Dikarya</taxon>
        <taxon>Basidiomycota</taxon>
        <taxon>Agaricomycotina</taxon>
        <taxon>Agaricomycetes</taxon>
        <taxon>Agaricomycetidae</taxon>
        <taxon>Agaricales</taxon>
        <taxon>Schizophyllaceae</taxon>
        <taxon>Schizophyllum</taxon>
    </lineage>
</organism>
<evidence type="ECO:0000313" key="2">
    <source>
        <dbReference type="EMBL" id="TRM67402.1"/>
    </source>
</evidence>
<name>A0A550CRH4_9AGAR</name>
<evidence type="ECO:0000313" key="3">
    <source>
        <dbReference type="Proteomes" id="UP000320762"/>
    </source>
</evidence>